<dbReference type="EMBL" id="WUQX01000001">
    <property type="protein sequence ID" value="MXP77759.1"/>
    <property type="molecule type" value="Genomic_DNA"/>
</dbReference>
<name>A0A7X3MK21_9FIRM</name>
<feature type="domain" description="Gp5/Type VI secretion system Vgr protein OB-fold" evidence="1">
    <location>
        <begin position="27"/>
        <end position="101"/>
    </location>
</feature>
<accession>A0A7X3MK21</accession>
<evidence type="ECO:0000313" key="2">
    <source>
        <dbReference type="EMBL" id="MXP77759.1"/>
    </source>
</evidence>
<reference evidence="2 3" key="1">
    <citation type="submission" date="2019-12" db="EMBL/GenBank/DDBJ databases">
        <title>Sporaefaciens musculi gen. nov., sp. nov., a novel bacterium isolated from the caecum of an obese mouse.</title>
        <authorList>
            <person name="Rasmussen T.S."/>
            <person name="Streidl T."/>
            <person name="Hitch T.C.A."/>
            <person name="Wortmann E."/>
            <person name="Deptula P."/>
            <person name="Hansen M."/>
            <person name="Nielsen D.S."/>
            <person name="Clavel T."/>
            <person name="Vogensen F.K."/>
        </authorList>
    </citation>
    <scope>NUCLEOTIDE SEQUENCE [LARGE SCALE GENOMIC DNA]</scope>
    <source>
        <strain evidence="2 3">WCA-9-b2</strain>
    </source>
</reference>
<evidence type="ECO:0000259" key="1">
    <source>
        <dbReference type="Pfam" id="PF04717"/>
    </source>
</evidence>
<dbReference type="InterPro" id="IPR037026">
    <property type="entry name" value="Vgr_OB-fold_dom_sf"/>
</dbReference>
<dbReference type="SUPFAM" id="SSF69255">
    <property type="entry name" value="gp5 N-terminal domain-like"/>
    <property type="match status" value="1"/>
</dbReference>
<sequence length="259" mass="28266">MNFYDELLDNKSEDKTYPEITAPGLLNAIVKEIWDKEHQGMIKVEYMMGEKDKKTSDWVRVMTGYCGNGFGNYWLPEIGTEVLVGFIHGNMNMPVVLGCLWNGKDKLPEGAADEKNETKTVITKGGHKITFTETKDKEKIIVNTPKGLEILLDDEKEAVFIQDKGKDNSLSMDCKNGAVTVKAKKEISLVIGTKEVVKADANTVKVACGTVQLDAQQSLKLSGQSTSLTGSSVKVKADGELGLQASGMAQLKGSMVKIN</sequence>
<comment type="caution">
    <text evidence="2">The sequence shown here is derived from an EMBL/GenBank/DDBJ whole genome shotgun (WGS) entry which is preliminary data.</text>
</comment>
<dbReference type="Gene3D" id="2.40.50.230">
    <property type="entry name" value="Gp5 N-terminal domain"/>
    <property type="match status" value="1"/>
</dbReference>
<dbReference type="InterPro" id="IPR006531">
    <property type="entry name" value="Gp5/Vgr_OB"/>
</dbReference>
<proteinExistence type="predicted"/>
<evidence type="ECO:0000313" key="3">
    <source>
        <dbReference type="Proteomes" id="UP000460412"/>
    </source>
</evidence>
<protein>
    <recommendedName>
        <fullName evidence="1">Gp5/Type VI secretion system Vgr protein OB-fold domain-containing protein</fullName>
    </recommendedName>
</protein>
<dbReference type="AlphaFoldDB" id="A0A7X3MK21"/>
<gene>
    <name evidence="2" type="ORF">GN277_21115</name>
</gene>
<dbReference type="RefSeq" id="WP_159753330.1">
    <property type="nucleotide sequence ID" value="NZ_WUQX01000001.1"/>
</dbReference>
<dbReference type="Proteomes" id="UP000460412">
    <property type="component" value="Unassembled WGS sequence"/>
</dbReference>
<organism evidence="2 3">
    <name type="scientific">Sporofaciens musculi</name>
    <dbReference type="NCBI Taxonomy" id="2681861"/>
    <lineage>
        <taxon>Bacteria</taxon>
        <taxon>Bacillati</taxon>
        <taxon>Bacillota</taxon>
        <taxon>Clostridia</taxon>
        <taxon>Lachnospirales</taxon>
        <taxon>Lachnospiraceae</taxon>
        <taxon>Sporofaciens</taxon>
    </lineage>
</organism>
<dbReference type="Pfam" id="PF04717">
    <property type="entry name" value="Phage_base_V"/>
    <property type="match status" value="1"/>
</dbReference>
<dbReference type="SUPFAM" id="SSF69349">
    <property type="entry name" value="Phage fibre proteins"/>
    <property type="match status" value="1"/>
</dbReference>
<keyword evidence="3" id="KW-1185">Reference proteome</keyword>